<reference evidence="8 9" key="1">
    <citation type="submission" date="2019-09" db="EMBL/GenBank/DDBJ databases">
        <title>Bird 10,000 Genomes (B10K) Project - Family phase.</title>
        <authorList>
            <person name="Zhang G."/>
        </authorList>
    </citation>
    <scope>NUCLEOTIDE SEQUENCE [LARGE SCALE GENOMIC DNA]</scope>
    <source>
        <strain evidence="8">B10K-DU-001-74</strain>
        <tissue evidence="8">Muscle</tissue>
    </source>
</reference>
<organism evidence="8 9">
    <name type="scientific">Oenanthe oenanthe</name>
    <name type="common">Northern wheatear</name>
    <dbReference type="NCBI Taxonomy" id="279966"/>
    <lineage>
        <taxon>Eukaryota</taxon>
        <taxon>Metazoa</taxon>
        <taxon>Chordata</taxon>
        <taxon>Craniata</taxon>
        <taxon>Vertebrata</taxon>
        <taxon>Euteleostomi</taxon>
        <taxon>Archelosauria</taxon>
        <taxon>Archosauria</taxon>
        <taxon>Dinosauria</taxon>
        <taxon>Saurischia</taxon>
        <taxon>Theropoda</taxon>
        <taxon>Coelurosauria</taxon>
        <taxon>Aves</taxon>
        <taxon>Neognathae</taxon>
        <taxon>Neoaves</taxon>
        <taxon>Telluraves</taxon>
        <taxon>Australaves</taxon>
        <taxon>Passeriformes</taxon>
        <taxon>Muscicapidae</taxon>
        <taxon>Oenanthe</taxon>
    </lineage>
</organism>
<dbReference type="GO" id="GO:0005789">
    <property type="term" value="C:endoplasmic reticulum membrane"/>
    <property type="evidence" value="ECO:0007669"/>
    <property type="project" value="TreeGrafter"/>
</dbReference>
<evidence type="ECO:0000259" key="7">
    <source>
        <dbReference type="Pfam" id="PF00501"/>
    </source>
</evidence>
<evidence type="ECO:0000256" key="4">
    <source>
        <dbReference type="ARBA" id="ARBA00036527"/>
    </source>
</evidence>
<gene>
    <name evidence="8" type="primary">Slc27a6_1</name>
    <name evidence="8" type="ORF">OENOEN_R08741</name>
</gene>
<dbReference type="GO" id="GO:0005324">
    <property type="term" value="F:long-chain fatty acid transmembrane transporter activity"/>
    <property type="evidence" value="ECO:0007669"/>
    <property type="project" value="TreeGrafter"/>
</dbReference>
<comment type="caution">
    <text evidence="8">The sequence shown here is derived from an EMBL/GenBank/DDBJ whole genome shotgun (WGS) entry which is preliminary data.</text>
</comment>
<dbReference type="EMBL" id="VXBF01008935">
    <property type="protein sequence ID" value="NXM86525.1"/>
    <property type="molecule type" value="Genomic_DNA"/>
</dbReference>
<dbReference type="InterPro" id="IPR020845">
    <property type="entry name" value="AMP-binding_CS"/>
</dbReference>
<dbReference type="PANTHER" id="PTHR43107:SF10">
    <property type="entry name" value="LONG-CHAIN FATTY ACID TRANSPORT PROTEIN 6"/>
    <property type="match status" value="1"/>
</dbReference>
<dbReference type="InterPro" id="IPR000873">
    <property type="entry name" value="AMP-dep_synth/lig_dom"/>
</dbReference>
<accession>A0A7L1ECZ3</accession>
<evidence type="ECO:0000256" key="5">
    <source>
        <dbReference type="ARBA" id="ARBA00041297"/>
    </source>
</evidence>
<feature type="non-terminal residue" evidence="8">
    <location>
        <position position="1"/>
    </location>
</feature>
<feature type="non-terminal residue" evidence="8">
    <location>
        <position position="336"/>
    </location>
</feature>
<sequence>MRGWDDLYPLPVPPSWVPGAAVGILSLHFIQKLLFPYFWADLRYLLKVFTYGLRMEMYRLQGRVVTVLDKFVKLAEKQPHKPFLIYEGTVHSYRDVDRRSNRIAQVFLQHEALKKGDTVALLMGNEPDFIHVWFGLAKLGCVVAFLNFNVRFRSLLHCVSSCEPKILVVGAGRVCSSFLHPKPLIVWIMAKDSRFPSVHTLLDKIEAASEDPVPVNRCSANNLKSAVLYIFTSGTTGLPKAAVISHLQILKGAAGLWAFGATSEDIIYITLPLYHSAASLLGIGGCIELGATCVLKKKFSASQFWSDCRRYNVTVIQYIGELCRYLCNQPVVGGIK</sequence>
<dbReference type="InterPro" id="IPR042099">
    <property type="entry name" value="ANL_N_sf"/>
</dbReference>
<proteinExistence type="inferred from homology"/>
<keyword evidence="9" id="KW-1185">Reference proteome</keyword>
<comment type="catalytic activity">
    <reaction evidence="6">
        <text>tetracosanoate + ATP + CoA = tetracosanoyl-CoA + AMP + diphosphate</text>
        <dbReference type="Rhea" id="RHEA:33639"/>
        <dbReference type="ChEBI" id="CHEBI:30616"/>
        <dbReference type="ChEBI" id="CHEBI:31014"/>
        <dbReference type="ChEBI" id="CHEBI:33019"/>
        <dbReference type="ChEBI" id="CHEBI:57287"/>
        <dbReference type="ChEBI" id="CHEBI:65052"/>
        <dbReference type="ChEBI" id="CHEBI:456215"/>
    </reaction>
    <physiologicalReaction direction="left-to-right" evidence="6">
        <dbReference type="Rhea" id="RHEA:33640"/>
    </physiologicalReaction>
</comment>
<dbReference type="Pfam" id="PF00501">
    <property type="entry name" value="AMP-binding"/>
    <property type="match status" value="1"/>
</dbReference>
<dbReference type="PROSITE" id="PS00455">
    <property type="entry name" value="AMP_BINDING"/>
    <property type="match status" value="1"/>
</dbReference>
<dbReference type="SUPFAM" id="SSF56801">
    <property type="entry name" value="Acetyl-CoA synthetase-like"/>
    <property type="match status" value="1"/>
</dbReference>
<comment type="similarity">
    <text evidence="1">Belongs to the ATP-dependent AMP-binding enzyme family.</text>
</comment>
<feature type="domain" description="AMP-dependent synthetase/ligase" evidence="7">
    <location>
        <begin position="75"/>
        <end position="329"/>
    </location>
</feature>
<dbReference type="GO" id="GO:0004467">
    <property type="term" value="F:long-chain fatty acid-CoA ligase activity"/>
    <property type="evidence" value="ECO:0007669"/>
    <property type="project" value="TreeGrafter"/>
</dbReference>
<dbReference type="Gene3D" id="3.40.50.12780">
    <property type="entry name" value="N-terminal domain of ligase-like"/>
    <property type="match status" value="1"/>
</dbReference>
<dbReference type="AlphaFoldDB" id="A0A7L1ECZ3"/>
<keyword evidence="2" id="KW-0436">Ligase</keyword>
<keyword evidence="3" id="KW-0443">Lipid metabolism</keyword>
<dbReference type="GO" id="GO:0044539">
    <property type="term" value="P:long-chain fatty acid import into cell"/>
    <property type="evidence" value="ECO:0007669"/>
    <property type="project" value="TreeGrafter"/>
</dbReference>
<evidence type="ECO:0000256" key="6">
    <source>
        <dbReference type="ARBA" id="ARBA00048666"/>
    </source>
</evidence>
<comment type="catalytic activity">
    <reaction evidence="4">
        <text>a very long-chain fatty acid + ATP + CoA = a very long-chain fatty acyl-CoA + AMP + diphosphate</text>
        <dbReference type="Rhea" id="RHEA:54536"/>
        <dbReference type="ChEBI" id="CHEBI:30616"/>
        <dbReference type="ChEBI" id="CHEBI:33019"/>
        <dbReference type="ChEBI" id="CHEBI:57287"/>
        <dbReference type="ChEBI" id="CHEBI:58950"/>
        <dbReference type="ChEBI" id="CHEBI:138261"/>
        <dbReference type="ChEBI" id="CHEBI:456215"/>
    </reaction>
    <physiologicalReaction direction="left-to-right" evidence="4">
        <dbReference type="Rhea" id="RHEA:54537"/>
    </physiologicalReaction>
</comment>
<evidence type="ECO:0000256" key="3">
    <source>
        <dbReference type="ARBA" id="ARBA00023098"/>
    </source>
</evidence>
<name>A0A7L1ECZ3_OENON</name>
<dbReference type="Proteomes" id="UP000565754">
    <property type="component" value="Unassembled WGS sequence"/>
</dbReference>
<dbReference type="PANTHER" id="PTHR43107">
    <property type="entry name" value="LONG-CHAIN FATTY ACID TRANSPORT PROTEIN"/>
    <property type="match status" value="1"/>
</dbReference>
<protein>
    <recommendedName>
        <fullName evidence="5">Long-chain-fatty-acid--CoA ligase</fullName>
    </recommendedName>
</protein>
<dbReference type="GO" id="GO:0005886">
    <property type="term" value="C:plasma membrane"/>
    <property type="evidence" value="ECO:0007669"/>
    <property type="project" value="TreeGrafter"/>
</dbReference>
<evidence type="ECO:0000313" key="8">
    <source>
        <dbReference type="EMBL" id="NXM86525.1"/>
    </source>
</evidence>
<evidence type="ECO:0000256" key="2">
    <source>
        <dbReference type="ARBA" id="ARBA00022598"/>
    </source>
</evidence>
<evidence type="ECO:0000313" key="9">
    <source>
        <dbReference type="Proteomes" id="UP000565754"/>
    </source>
</evidence>
<evidence type="ECO:0000256" key="1">
    <source>
        <dbReference type="ARBA" id="ARBA00006432"/>
    </source>
</evidence>